<reference evidence="2" key="1">
    <citation type="submission" date="2015-04" db="UniProtKB">
        <authorList>
            <consortium name="EnsemblPlants"/>
        </authorList>
    </citation>
    <scope>IDENTIFICATION</scope>
</reference>
<accession>A0A0E0C9Z3</accession>
<evidence type="ECO:0000313" key="3">
    <source>
        <dbReference type="Proteomes" id="UP000008021"/>
    </source>
</evidence>
<evidence type="ECO:0000313" key="2">
    <source>
        <dbReference type="EnsemblPlants" id="OMERI01G33480.1"/>
    </source>
</evidence>
<protein>
    <submittedName>
        <fullName evidence="2">Uncharacterized protein</fullName>
    </submittedName>
</protein>
<dbReference type="HOGENOM" id="CLU_1930865_0_0_1"/>
<evidence type="ECO:0000256" key="1">
    <source>
        <dbReference type="SAM" id="MobiDB-lite"/>
    </source>
</evidence>
<keyword evidence="3" id="KW-1185">Reference proteome</keyword>
<organism evidence="2">
    <name type="scientific">Oryza meridionalis</name>
    <dbReference type="NCBI Taxonomy" id="40149"/>
    <lineage>
        <taxon>Eukaryota</taxon>
        <taxon>Viridiplantae</taxon>
        <taxon>Streptophyta</taxon>
        <taxon>Embryophyta</taxon>
        <taxon>Tracheophyta</taxon>
        <taxon>Spermatophyta</taxon>
        <taxon>Magnoliopsida</taxon>
        <taxon>Liliopsida</taxon>
        <taxon>Poales</taxon>
        <taxon>Poaceae</taxon>
        <taxon>BOP clade</taxon>
        <taxon>Oryzoideae</taxon>
        <taxon>Oryzeae</taxon>
        <taxon>Oryzinae</taxon>
        <taxon>Oryza</taxon>
    </lineage>
</organism>
<dbReference type="EnsemblPlants" id="OMERI01G33480.1">
    <property type="protein sequence ID" value="OMERI01G33480.1"/>
    <property type="gene ID" value="OMERI01G33480"/>
</dbReference>
<dbReference type="Proteomes" id="UP000008021">
    <property type="component" value="Chromosome 1"/>
</dbReference>
<sequence length="131" mass="15038">MAYMRRRWTGCRWRRCRRCPAPPQGRPVRRLPRPYLQHRGSDDDEWIQRGKGNGGSATTRRSGGGSGRWSSSCGRRIQRQPSGCGGPIRRRRRCTEGVREVASVLREPRGRGKVWHRRGGREAPPAPARRK</sequence>
<dbReference type="AlphaFoldDB" id="A0A0E0C9Z3"/>
<name>A0A0E0C9Z3_9ORYZ</name>
<reference evidence="2" key="2">
    <citation type="submission" date="2018-05" db="EMBL/GenBank/DDBJ databases">
        <title>OmerRS3 (Oryza meridionalis Reference Sequence Version 3).</title>
        <authorList>
            <person name="Zhang J."/>
            <person name="Kudrna D."/>
            <person name="Lee S."/>
            <person name="Talag J."/>
            <person name="Welchert J."/>
            <person name="Wing R.A."/>
        </authorList>
    </citation>
    <scope>NUCLEOTIDE SEQUENCE [LARGE SCALE GENOMIC DNA]</scope>
    <source>
        <strain evidence="2">cv. OR44</strain>
    </source>
</reference>
<dbReference type="Gramene" id="OMERI01G33480.1">
    <property type="protein sequence ID" value="OMERI01G33480.1"/>
    <property type="gene ID" value="OMERI01G33480"/>
</dbReference>
<feature type="region of interest" description="Disordered" evidence="1">
    <location>
        <begin position="22"/>
        <end position="131"/>
    </location>
</feature>
<proteinExistence type="predicted"/>